<evidence type="ECO:0000313" key="4">
    <source>
        <dbReference type="EMBL" id="AWK90007.1"/>
    </source>
</evidence>
<feature type="compositionally biased region" description="Gly residues" evidence="1">
    <location>
        <begin position="64"/>
        <end position="77"/>
    </location>
</feature>
<feature type="region of interest" description="Disordered" evidence="1">
    <location>
        <begin position="161"/>
        <end position="185"/>
    </location>
</feature>
<dbReference type="PANTHER" id="PTHR36505">
    <property type="entry name" value="BLR1072 PROTEIN"/>
    <property type="match status" value="1"/>
</dbReference>
<name>A0A2S2D0L2_9PROT</name>
<dbReference type="EMBL" id="CP029358">
    <property type="protein sequence ID" value="AWK90007.1"/>
    <property type="molecule type" value="Genomic_DNA"/>
</dbReference>
<dbReference type="Gene3D" id="2.30.30.240">
    <property type="entry name" value="PRC-barrel domain"/>
    <property type="match status" value="1"/>
</dbReference>
<accession>A0A2S2D0L2</accession>
<dbReference type="Pfam" id="PF05239">
    <property type="entry name" value="PRC"/>
    <property type="match status" value="1"/>
</dbReference>
<organism evidence="4 5">
    <name type="scientific">Azospirillum thermophilum</name>
    <dbReference type="NCBI Taxonomy" id="2202148"/>
    <lineage>
        <taxon>Bacteria</taxon>
        <taxon>Pseudomonadati</taxon>
        <taxon>Pseudomonadota</taxon>
        <taxon>Alphaproteobacteria</taxon>
        <taxon>Rhodospirillales</taxon>
        <taxon>Azospirillaceae</taxon>
        <taxon>Azospirillum</taxon>
    </lineage>
</organism>
<feature type="chain" id="PRO_5015626884" description="PRC-barrel domain-containing protein" evidence="2">
    <location>
        <begin position="22"/>
        <end position="185"/>
    </location>
</feature>
<feature type="region of interest" description="Disordered" evidence="1">
    <location>
        <begin position="23"/>
        <end position="77"/>
    </location>
</feature>
<dbReference type="KEGG" id="azz:DEW08_28850"/>
<evidence type="ECO:0000259" key="3">
    <source>
        <dbReference type="Pfam" id="PF05239"/>
    </source>
</evidence>
<evidence type="ECO:0000256" key="1">
    <source>
        <dbReference type="SAM" id="MobiDB-lite"/>
    </source>
</evidence>
<dbReference type="InterPro" id="IPR011033">
    <property type="entry name" value="PRC_barrel-like_sf"/>
</dbReference>
<feature type="compositionally biased region" description="Low complexity" evidence="1">
    <location>
        <begin position="54"/>
        <end position="63"/>
    </location>
</feature>
<dbReference type="OrthoDB" id="8021018at2"/>
<evidence type="ECO:0000256" key="2">
    <source>
        <dbReference type="SAM" id="SignalP"/>
    </source>
</evidence>
<feature type="domain" description="PRC-barrel" evidence="3">
    <location>
        <begin position="81"/>
        <end position="151"/>
    </location>
</feature>
<dbReference type="AlphaFoldDB" id="A0A2S2D0L2"/>
<evidence type="ECO:0000313" key="5">
    <source>
        <dbReference type="Proteomes" id="UP000245629"/>
    </source>
</evidence>
<gene>
    <name evidence="4" type="ORF">DEW08_28850</name>
</gene>
<feature type="signal peptide" evidence="2">
    <location>
        <begin position="1"/>
        <end position="21"/>
    </location>
</feature>
<dbReference type="InterPro" id="IPR027275">
    <property type="entry name" value="PRC-brl_dom"/>
</dbReference>
<dbReference type="RefSeq" id="WP_109333889.1">
    <property type="nucleotide sequence ID" value="NZ_CP029358.1"/>
</dbReference>
<dbReference type="SUPFAM" id="SSF50346">
    <property type="entry name" value="PRC-barrel domain"/>
    <property type="match status" value="1"/>
</dbReference>
<geneLocation type="plasmid" evidence="4 5">
    <name>unnamed3</name>
</geneLocation>
<proteinExistence type="predicted"/>
<feature type="compositionally biased region" description="Low complexity" evidence="1">
    <location>
        <begin position="23"/>
        <end position="43"/>
    </location>
</feature>
<keyword evidence="4" id="KW-0614">Plasmid</keyword>
<reference evidence="5" key="1">
    <citation type="submission" date="2018-05" db="EMBL/GenBank/DDBJ databases">
        <title>Azospirillum thermophila sp. nov., a novel isolated from hot spring.</title>
        <authorList>
            <person name="Zhao Z."/>
        </authorList>
    </citation>
    <scope>NUCLEOTIDE SEQUENCE [LARGE SCALE GENOMIC DNA]</scope>
    <source>
        <strain evidence="5">CFH 70021</strain>
        <plasmid evidence="5">unnamed3</plasmid>
    </source>
</reference>
<feature type="compositionally biased region" description="Polar residues" evidence="1">
    <location>
        <begin position="167"/>
        <end position="185"/>
    </location>
</feature>
<keyword evidence="5" id="KW-1185">Reference proteome</keyword>
<keyword evidence="2" id="KW-0732">Signal</keyword>
<protein>
    <recommendedName>
        <fullName evidence="3">PRC-barrel domain-containing protein</fullName>
    </recommendedName>
</protein>
<sequence>MRRTFIATTAALALFSGAAIAQTSNPATNSPTSSDGSGSTSLTAPMPDTDANKGTTATGTATTGNGGVTSTGGGLTGGQMASADELLGKNVYGRDNEKIGEVEDVILDQSGQAKQLVLSSGGFLGIGDKKVAIDYNAANWDKSQDRITLSGMSRDDIRNMPEFQYDDSMTSLNRNQRDQQGSTAK</sequence>
<dbReference type="Proteomes" id="UP000245629">
    <property type="component" value="Plasmid unnamed3"/>
</dbReference>
<dbReference type="PANTHER" id="PTHR36505:SF1">
    <property type="entry name" value="BLR1072 PROTEIN"/>
    <property type="match status" value="1"/>
</dbReference>